<dbReference type="EMBL" id="SJPZ01000002">
    <property type="protein sequence ID" value="TWU63099.1"/>
    <property type="molecule type" value="Genomic_DNA"/>
</dbReference>
<sequence>MAMRWASLEILASAMRFTTLEIGRDGRMHFSTAPPGLSHARKGRF</sequence>
<gene>
    <name evidence="1" type="ORF">V7x_48370</name>
</gene>
<organism evidence="1 2">
    <name type="scientific">Crateriforma conspicua</name>
    <dbReference type="NCBI Taxonomy" id="2527996"/>
    <lineage>
        <taxon>Bacteria</taxon>
        <taxon>Pseudomonadati</taxon>
        <taxon>Planctomycetota</taxon>
        <taxon>Planctomycetia</taxon>
        <taxon>Planctomycetales</taxon>
        <taxon>Planctomycetaceae</taxon>
        <taxon>Crateriforma</taxon>
    </lineage>
</organism>
<proteinExistence type="predicted"/>
<accession>A0A5C6FNW6</accession>
<evidence type="ECO:0000313" key="2">
    <source>
        <dbReference type="Proteomes" id="UP000316476"/>
    </source>
</evidence>
<protein>
    <submittedName>
        <fullName evidence="1">Uncharacterized protein</fullName>
    </submittedName>
</protein>
<name>A0A5C6FNW6_9PLAN</name>
<reference evidence="1 2" key="1">
    <citation type="submission" date="2019-02" db="EMBL/GenBank/DDBJ databases">
        <title>Deep-cultivation of Planctomycetes and their phenomic and genomic characterization uncovers novel biology.</title>
        <authorList>
            <person name="Wiegand S."/>
            <person name="Jogler M."/>
            <person name="Boedeker C."/>
            <person name="Pinto D."/>
            <person name="Vollmers J."/>
            <person name="Rivas-Marin E."/>
            <person name="Kohn T."/>
            <person name="Peeters S.H."/>
            <person name="Heuer A."/>
            <person name="Rast P."/>
            <person name="Oberbeckmann S."/>
            <person name="Bunk B."/>
            <person name="Jeske O."/>
            <person name="Meyerdierks A."/>
            <person name="Storesund J.E."/>
            <person name="Kallscheuer N."/>
            <person name="Luecker S."/>
            <person name="Lage O.M."/>
            <person name="Pohl T."/>
            <person name="Merkel B.J."/>
            <person name="Hornburger P."/>
            <person name="Mueller R.-W."/>
            <person name="Bruemmer F."/>
            <person name="Labrenz M."/>
            <person name="Spormann A.M."/>
            <person name="Op Den Camp H."/>
            <person name="Overmann J."/>
            <person name="Amann R."/>
            <person name="Jetten M.S.M."/>
            <person name="Mascher T."/>
            <person name="Medema M.H."/>
            <person name="Devos D.P."/>
            <person name="Kaster A.-K."/>
            <person name="Ovreas L."/>
            <person name="Rohde M."/>
            <person name="Galperin M.Y."/>
            <person name="Jogler C."/>
        </authorList>
    </citation>
    <scope>NUCLEOTIDE SEQUENCE [LARGE SCALE GENOMIC DNA]</scope>
    <source>
        <strain evidence="1 2">V7</strain>
    </source>
</reference>
<dbReference type="AlphaFoldDB" id="A0A5C6FNW6"/>
<comment type="caution">
    <text evidence="1">The sequence shown here is derived from an EMBL/GenBank/DDBJ whole genome shotgun (WGS) entry which is preliminary data.</text>
</comment>
<evidence type="ECO:0000313" key="1">
    <source>
        <dbReference type="EMBL" id="TWU63099.1"/>
    </source>
</evidence>
<dbReference type="Proteomes" id="UP000316476">
    <property type="component" value="Unassembled WGS sequence"/>
</dbReference>